<evidence type="ECO:0000256" key="3">
    <source>
        <dbReference type="ARBA" id="ARBA00040298"/>
    </source>
</evidence>
<comment type="subunit">
    <text evidence="2">Interacts with COX5B; this interaction may contribute to localize PYROXD2 to the inner face of the inner mitochondrial membrane.</text>
</comment>
<evidence type="ECO:0000259" key="4">
    <source>
        <dbReference type="Pfam" id="PF01593"/>
    </source>
</evidence>
<feature type="domain" description="Amine oxidase" evidence="4">
    <location>
        <begin position="15"/>
        <end position="447"/>
    </location>
</feature>
<name>A0A916SEK4_9MICO</name>
<evidence type="ECO:0000256" key="2">
    <source>
        <dbReference type="ARBA" id="ARBA00038825"/>
    </source>
</evidence>
<comment type="caution">
    <text evidence="5">The sequence shown here is derived from an EMBL/GenBank/DDBJ whole genome shotgun (WGS) entry which is preliminary data.</text>
</comment>
<dbReference type="GO" id="GO:0016491">
    <property type="term" value="F:oxidoreductase activity"/>
    <property type="evidence" value="ECO:0007669"/>
    <property type="project" value="InterPro"/>
</dbReference>
<dbReference type="InterPro" id="IPR002937">
    <property type="entry name" value="Amino_oxidase"/>
</dbReference>
<dbReference type="Gene3D" id="3.90.660.50">
    <property type="match status" value="1"/>
</dbReference>
<organism evidence="5 6">
    <name type="scientific">Conyzicola nivalis</name>
    <dbReference type="NCBI Taxonomy" id="1477021"/>
    <lineage>
        <taxon>Bacteria</taxon>
        <taxon>Bacillati</taxon>
        <taxon>Actinomycetota</taxon>
        <taxon>Actinomycetes</taxon>
        <taxon>Micrococcales</taxon>
        <taxon>Microbacteriaceae</taxon>
        <taxon>Conyzicola</taxon>
    </lineage>
</organism>
<dbReference type="SUPFAM" id="SSF51905">
    <property type="entry name" value="FAD/NAD(P)-binding domain"/>
    <property type="match status" value="1"/>
</dbReference>
<comment type="function">
    <text evidence="1">Probable oxidoreductase that may play a role as regulator of mitochondrial function.</text>
</comment>
<dbReference type="InterPro" id="IPR036188">
    <property type="entry name" value="FAD/NAD-bd_sf"/>
</dbReference>
<accession>A0A916SEK4</accession>
<dbReference type="Proteomes" id="UP000606922">
    <property type="component" value="Unassembled WGS sequence"/>
</dbReference>
<dbReference type="PANTHER" id="PTHR10668:SF105">
    <property type="entry name" value="DEHYDROGENASE-RELATED"/>
    <property type="match status" value="1"/>
</dbReference>
<evidence type="ECO:0000256" key="1">
    <source>
        <dbReference type="ARBA" id="ARBA00037217"/>
    </source>
</evidence>
<gene>
    <name evidence="5" type="ORF">GCM10010979_07180</name>
</gene>
<proteinExistence type="predicted"/>
<dbReference type="EMBL" id="BMGB01000001">
    <property type="protein sequence ID" value="GGA95283.1"/>
    <property type="molecule type" value="Genomic_DNA"/>
</dbReference>
<dbReference type="AlphaFoldDB" id="A0A916SEK4"/>
<dbReference type="Gene3D" id="3.50.50.60">
    <property type="entry name" value="FAD/NAD(P)-binding domain"/>
    <property type="match status" value="2"/>
</dbReference>
<sequence>MTDYDAIIVGSGPNGLSAAVTLARAGLKVIVYERNPTIGGGARTAELTLPGFLHDVCSAVHPMALASGFFRRFGLDQRIDLRVPEVSYGHPLDDGRAGIAWRDLDRTADGLGVDGAAWKSLMGPLVANAGRVAQFTGSQLLQLPRHPLTAALFGLRSLEQGSPAWNLRFREDVAPAMLSGVGAHSIRPMPSLATAGAALSLGTYAHAHGWPIPIGGSQSIVNALADDLRAHGGEIVTDTEIFSLDELPSSKAVLLDVSAKSMLRLATLPEAYRRRVERFRYGGAVAKVDFALSGPVPWTNLDLRRAGTLHVGGTRAEIAAAEADVAAGRHSEKPYVLVAQPSIADPTRAPEGGHVLWAYTHVPHDSSLDQTEAITRQIERFAPGFRDLVLARSSMTARDMENYNPNYVGGDIASGGASFAQLLARPVLSPEPWRTPAPGVYLCSSSTPPGPGVHGLPGYYAARSALRHEFGITAAPNLAPSPATTSAP</sequence>
<reference evidence="5" key="2">
    <citation type="submission" date="2020-09" db="EMBL/GenBank/DDBJ databases">
        <authorList>
            <person name="Sun Q."/>
            <person name="Zhou Y."/>
        </authorList>
    </citation>
    <scope>NUCLEOTIDE SEQUENCE</scope>
    <source>
        <strain evidence="5">CGMCC 1.12813</strain>
    </source>
</reference>
<dbReference type="Pfam" id="PF01593">
    <property type="entry name" value="Amino_oxidase"/>
    <property type="match status" value="1"/>
</dbReference>
<dbReference type="PRINTS" id="PR00419">
    <property type="entry name" value="ADXRDTASE"/>
</dbReference>
<reference evidence="5" key="1">
    <citation type="journal article" date="2014" name="Int. J. Syst. Evol. Microbiol.">
        <title>Complete genome sequence of Corynebacterium casei LMG S-19264T (=DSM 44701T), isolated from a smear-ripened cheese.</title>
        <authorList>
            <consortium name="US DOE Joint Genome Institute (JGI-PGF)"/>
            <person name="Walter F."/>
            <person name="Albersmeier A."/>
            <person name="Kalinowski J."/>
            <person name="Ruckert C."/>
        </authorList>
    </citation>
    <scope>NUCLEOTIDE SEQUENCE</scope>
    <source>
        <strain evidence="5">CGMCC 1.12813</strain>
    </source>
</reference>
<keyword evidence="6" id="KW-1185">Reference proteome</keyword>
<dbReference type="RefSeq" id="WP_188509319.1">
    <property type="nucleotide sequence ID" value="NZ_BMGB01000001.1"/>
</dbReference>
<evidence type="ECO:0000313" key="6">
    <source>
        <dbReference type="Proteomes" id="UP000606922"/>
    </source>
</evidence>
<dbReference type="PANTHER" id="PTHR10668">
    <property type="entry name" value="PHYTOENE DEHYDROGENASE"/>
    <property type="match status" value="1"/>
</dbReference>
<evidence type="ECO:0000313" key="5">
    <source>
        <dbReference type="EMBL" id="GGA95283.1"/>
    </source>
</evidence>
<protein>
    <recommendedName>
        <fullName evidence="3">Pyridine nucleotide-disulfide oxidoreductase domain-containing protein 2</fullName>
    </recommendedName>
</protein>